<evidence type="ECO:0000313" key="3">
    <source>
        <dbReference type="EMBL" id="DBA02507.1"/>
    </source>
</evidence>
<dbReference type="GO" id="GO:0004364">
    <property type="term" value="F:glutathione transferase activity"/>
    <property type="evidence" value="ECO:0007669"/>
    <property type="project" value="TreeGrafter"/>
</dbReference>
<evidence type="ECO:0008006" key="5">
    <source>
        <dbReference type="Google" id="ProtNLM"/>
    </source>
</evidence>
<name>A0AAV2ZA46_9STRA</name>
<dbReference type="Pfam" id="PF14497">
    <property type="entry name" value="GST_C_3"/>
    <property type="match status" value="4"/>
</dbReference>
<dbReference type="InterPro" id="IPR010987">
    <property type="entry name" value="Glutathione-S-Trfase_C-like"/>
</dbReference>
<evidence type="ECO:0000259" key="1">
    <source>
        <dbReference type="PROSITE" id="PS50404"/>
    </source>
</evidence>
<dbReference type="InterPro" id="IPR036249">
    <property type="entry name" value="Thioredoxin-like_sf"/>
</dbReference>
<dbReference type="PROSITE" id="PS50405">
    <property type="entry name" value="GST_CTER"/>
    <property type="match status" value="4"/>
</dbReference>
<feature type="domain" description="GST N-terminal" evidence="1">
    <location>
        <begin position="479"/>
        <end position="556"/>
    </location>
</feature>
<evidence type="ECO:0000259" key="2">
    <source>
        <dbReference type="PROSITE" id="PS50405"/>
    </source>
</evidence>
<feature type="domain" description="GST N-terminal" evidence="1">
    <location>
        <begin position="686"/>
        <end position="763"/>
    </location>
</feature>
<protein>
    <recommendedName>
        <fullName evidence="5">Glutathione S-transferase</fullName>
    </recommendedName>
</protein>
<dbReference type="CDD" id="cd03192">
    <property type="entry name" value="GST_C_Sigma_like"/>
    <property type="match status" value="2"/>
</dbReference>
<dbReference type="AlphaFoldDB" id="A0AAV2ZA46"/>
<feature type="domain" description="GST C-terminal" evidence="2">
    <location>
        <begin position="346"/>
        <end position="473"/>
    </location>
</feature>
<dbReference type="Gene3D" id="1.20.1050.10">
    <property type="match status" value="4"/>
</dbReference>
<dbReference type="PANTHER" id="PTHR11571:SF252">
    <property type="entry name" value="GLUTATHIONE S-TRANSFERASE"/>
    <property type="match status" value="1"/>
</dbReference>
<dbReference type="FunFam" id="1.20.1050.10:FF:000030">
    <property type="entry name" value="Glutathione S-transferase S1"/>
    <property type="match status" value="2"/>
</dbReference>
<dbReference type="PROSITE" id="PS50404">
    <property type="entry name" value="GST_NTER"/>
    <property type="match status" value="4"/>
</dbReference>
<organism evidence="3 4">
    <name type="scientific">Lagenidium giganteum</name>
    <dbReference type="NCBI Taxonomy" id="4803"/>
    <lineage>
        <taxon>Eukaryota</taxon>
        <taxon>Sar</taxon>
        <taxon>Stramenopiles</taxon>
        <taxon>Oomycota</taxon>
        <taxon>Peronosporomycetes</taxon>
        <taxon>Pythiales</taxon>
        <taxon>Pythiaceae</taxon>
    </lineage>
</organism>
<dbReference type="InterPro" id="IPR004045">
    <property type="entry name" value="Glutathione_S-Trfase_N"/>
</dbReference>
<dbReference type="CDD" id="cd03039">
    <property type="entry name" value="GST_N_Sigma_like"/>
    <property type="match status" value="4"/>
</dbReference>
<feature type="non-terminal residue" evidence="3">
    <location>
        <position position="1"/>
    </location>
</feature>
<evidence type="ECO:0000313" key="4">
    <source>
        <dbReference type="Proteomes" id="UP001146120"/>
    </source>
</evidence>
<sequence>ELLGSHSPYTLLDRSQIFDCVNLAPYNRATWRSQSNFPSLTRSKPSQANASIIMSTYPKLKVIYFPMAGRAEAIRLALHIGGIPFEDQRVPFPDFASTVKPAMPFGQVPVVEVNGEPMAQSQALLRYVGRLANLYPANNPLAALKIDEVMAANDELGEQLMPSFREQDPEKKMAMRKELAEVTLPRYLKRIEARLSKLEAELGQEQLFIHHLYLYQMMEWFRGGTIDHIPITIFDDYKQWTAIHDRVTKHPKVVEWYAALKKNTKPTLKLTYFPAPGRAEPIRLAFHIGGIAFEDERISYEQLQSRKPSLPFEQLPVLEVNGEIISQSLPLLRYAGTLAALYPANDPLAALRVDEVFGAVDDLSSAWSPSFREQDEVKKMAMRKELAEVTIPKHLSALDRRVSHWNAAFATGDQLTVADLVIYSTFVMLKSGRMDGVPTSIVDAFSHLMRVYNKVHDHPKVFPLKPTETKSRVNMSTYPKIKVTYFPMAGRAESIRLVLHVGGIPFIDERVSHEEFGAMKPALPYGQVPVVEVDGEVLAQTQGILRYVGRLAKMYPANDPLKGLKIDEILAANDEFAEQLFPSLREKDPEKKLAMRKELAATTIPRYLKRIEARLVKLEAELGQEQLFIHHFAIHSMVEWLRSGHLDHIPATITDDYKLYTSIHDRVAKHPKVVEWYAALKNSTKPNLKLTYFPSPGRAEPIRLAFHIAGIAFEDERINYEQLAARKPSLPFEQLPVLEVNGEVISQSFPLLRYAGTLAGLYPVNDPLAALRVDEVFGVVDELNSAWGPSFREQDETKKMAMRKELAEATIPKHLSALDKRVGHWNTAFAAGCKLTVADLAIYGTFVMLKSGRMDGVPTSIVDAFSHLMRVYNKVHDHPKVVEWNKAHSS</sequence>
<dbReference type="InterPro" id="IPR050213">
    <property type="entry name" value="GST_superfamily"/>
</dbReference>
<dbReference type="SFLD" id="SFLDG00363">
    <property type="entry name" value="AMPS_(cytGST):_Alpha-__Mu-__Pi"/>
    <property type="match status" value="3"/>
</dbReference>
<dbReference type="SUPFAM" id="SSF52833">
    <property type="entry name" value="Thioredoxin-like"/>
    <property type="match status" value="4"/>
</dbReference>
<dbReference type="SFLD" id="SFLDS00019">
    <property type="entry name" value="Glutathione_Transferase_(cytos"/>
    <property type="match status" value="3"/>
</dbReference>
<dbReference type="Pfam" id="PF02798">
    <property type="entry name" value="GST_N"/>
    <property type="match status" value="3"/>
</dbReference>
<keyword evidence="4" id="KW-1185">Reference proteome</keyword>
<feature type="domain" description="GST C-terminal" evidence="2">
    <location>
        <begin position="766"/>
        <end position="890"/>
    </location>
</feature>
<feature type="domain" description="GST C-terminal" evidence="2">
    <location>
        <begin position="559"/>
        <end position="693"/>
    </location>
</feature>
<accession>A0AAV2ZA46</accession>
<dbReference type="InterPro" id="IPR004046">
    <property type="entry name" value="GST_C"/>
</dbReference>
<dbReference type="InterPro" id="IPR040079">
    <property type="entry name" value="Glutathione_S-Trfase"/>
</dbReference>
<dbReference type="Gene3D" id="3.40.30.10">
    <property type="entry name" value="Glutaredoxin"/>
    <property type="match status" value="4"/>
</dbReference>
<dbReference type="SFLD" id="SFLDG01205">
    <property type="entry name" value="AMPS.1"/>
    <property type="match status" value="3"/>
</dbReference>
<feature type="domain" description="GST N-terminal" evidence="1">
    <location>
        <begin position="58"/>
        <end position="136"/>
    </location>
</feature>
<proteinExistence type="predicted"/>
<reference evidence="3" key="1">
    <citation type="submission" date="2022-11" db="EMBL/GenBank/DDBJ databases">
        <authorList>
            <person name="Morgan W.R."/>
            <person name="Tartar A."/>
        </authorList>
    </citation>
    <scope>NUCLEOTIDE SEQUENCE</scope>
    <source>
        <strain evidence="3">ARSEF 373</strain>
    </source>
</reference>
<dbReference type="InterPro" id="IPR036282">
    <property type="entry name" value="Glutathione-S-Trfase_C_sf"/>
</dbReference>
<gene>
    <name evidence="3" type="ORF">N0F65_010979</name>
</gene>
<dbReference type="EMBL" id="DAKRPA010000030">
    <property type="protein sequence ID" value="DBA02507.1"/>
    <property type="molecule type" value="Genomic_DNA"/>
</dbReference>
<dbReference type="SUPFAM" id="SSF47616">
    <property type="entry name" value="GST C-terminal domain-like"/>
    <property type="match status" value="3"/>
</dbReference>
<feature type="domain" description="GST C-terminal" evidence="2">
    <location>
        <begin position="139"/>
        <end position="273"/>
    </location>
</feature>
<dbReference type="PANTHER" id="PTHR11571">
    <property type="entry name" value="GLUTATHIONE S-TRANSFERASE"/>
    <property type="match status" value="1"/>
</dbReference>
<reference evidence="3" key="2">
    <citation type="journal article" date="2023" name="Microbiol Resour">
        <title>Decontamination and Annotation of the Draft Genome Sequence of the Oomycete Lagenidium giganteum ARSEF 373.</title>
        <authorList>
            <person name="Morgan W.R."/>
            <person name="Tartar A."/>
        </authorList>
    </citation>
    <scope>NUCLEOTIDE SEQUENCE</scope>
    <source>
        <strain evidence="3">ARSEF 373</strain>
    </source>
</reference>
<dbReference type="Proteomes" id="UP001146120">
    <property type="component" value="Unassembled WGS sequence"/>
</dbReference>
<comment type="caution">
    <text evidence="3">The sequence shown here is derived from an EMBL/GenBank/DDBJ whole genome shotgun (WGS) entry which is preliminary data.</text>
</comment>
<feature type="domain" description="GST N-terminal" evidence="1">
    <location>
        <begin position="266"/>
        <end position="343"/>
    </location>
</feature>
<dbReference type="FunFam" id="3.40.30.10:FF:000608">
    <property type="entry name" value="Glutathione S-Transferase"/>
    <property type="match status" value="1"/>
</dbReference>
<dbReference type="GO" id="GO:0006749">
    <property type="term" value="P:glutathione metabolic process"/>
    <property type="evidence" value="ECO:0007669"/>
    <property type="project" value="TreeGrafter"/>
</dbReference>